<organism evidence="15 16">
    <name type="scientific">Culicoidibacter larvae</name>
    <dbReference type="NCBI Taxonomy" id="2579976"/>
    <lineage>
        <taxon>Bacteria</taxon>
        <taxon>Bacillati</taxon>
        <taxon>Bacillota</taxon>
        <taxon>Culicoidibacteria</taxon>
        <taxon>Culicoidibacterales</taxon>
        <taxon>Culicoidibacteraceae</taxon>
        <taxon>Culicoidibacter</taxon>
    </lineage>
</organism>
<dbReference type="GO" id="GO:0045259">
    <property type="term" value="C:proton-transporting ATP synthase complex"/>
    <property type="evidence" value="ECO:0007669"/>
    <property type="project" value="UniProtKB-KW"/>
</dbReference>
<feature type="transmembrane region" description="Helical" evidence="12">
    <location>
        <begin position="7"/>
        <end position="28"/>
    </location>
</feature>
<gene>
    <name evidence="12 15" type="primary">atpE</name>
    <name evidence="14" type="ORF">FEZ08_00340</name>
    <name evidence="15" type="ORF">FEZ08_00345</name>
</gene>
<evidence type="ECO:0000313" key="16">
    <source>
        <dbReference type="Proteomes" id="UP000306912"/>
    </source>
</evidence>
<dbReference type="InParanoid" id="A0A5R8QHD4"/>
<keyword evidence="4 12" id="KW-0138">CF(0)</keyword>
<comment type="subcellular location">
    <subcellularLocation>
        <location evidence="12">Cell membrane</location>
        <topology evidence="12">Multi-pass membrane protein</topology>
    </subcellularLocation>
    <subcellularLocation>
        <location evidence="1">Membrane</location>
        <topology evidence="1">Multi-pass membrane protein</topology>
    </subcellularLocation>
</comment>
<evidence type="ECO:0000256" key="7">
    <source>
        <dbReference type="ARBA" id="ARBA00022989"/>
    </source>
</evidence>
<comment type="function">
    <text evidence="12">Key component of the F(0) channel; it plays a direct role in translocation across the membrane. A homomeric c-ring of between 10-14 subunits forms the central stalk rotor element with the F(1) delta and epsilon subunits.</text>
</comment>
<keyword evidence="5 12" id="KW-0812">Transmembrane</keyword>
<evidence type="ECO:0000313" key="14">
    <source>
        <dbReference type="EMBL" id="TLG77099.1"/>
    </source>
</evidence>
<dbReference type="Gene3D" id="1.20.120.610">
    <property type="entry name" value="lithium bound rotor ring of v- atpase"/>
    <property type="match status" value="1"/>
</dbReference>
<name>A0A5R8QHD4_9FIRM</name>
<dbReference type="PRINTS" id="PR00124">
    <property type="entry name" value="ATPASEC"/>
</dbReference>
<evidence type="ECO:0000256" key="2">
    <source>
        <dbReference type="ARBA" id="ARBA00006704"/>
    </source>
</evidence>
<dbReference type="SUPFAM" id="SSF81333">
    <property type="entry name" value="F1F0 ATP synthase subunit C"/>
    <property type="match status" value="1"/>
</dbReference>
<dbReference type="InterPro" id="IPR002379">
    <property type="entry name" value="ATPase_proteolipid_c-like_dom"/>
</dbReference>
<feature type="domain" description="V-ATPase proteolipid subunit C-like" evidence="13">
    <location>
        <begin position="14"/>
        <end position="76"/>
    </location>
</feature>
<dbReference type="InterPro" id="IPR035921">
    <property type="entry name" value="F/V-ATP_Csub_sf"/>
</dbReference>
<keyword evidence="11 12" id="KW-0066">ATP synthesis</keyword>
<dbReference type="HAMAP" id="MF_01396">
    <property type="entry name" value="ATP_synth_c_bact"/>
    <property type="match status" value="1"/>
</dbReference>
<dbReference type="AlphaFoldDB" id="A0A5R8QHD4"/>
<sequence length="87" mass="8599">MDLGTGIAIAGVAIGAGIAVITGIGTGLGQGIGAGKVAEAVGRNPEAKGPVLTNTLITFAVAETPALYGFVVSMILIFLFLSNLMPK</sequence>
<keyword evidence="7 12" id="KW-1133">Transmembrane helix</keyword>
<keyword evidence="8 12" id="KW-0406">Ion transport</keyword>
<feature type="site" description="Reversibly protonated during proton transport" evidence="12">
    <location>
        <position position="63"/>
    </location>
</feature>
<comment type="similarity">
    <text evidence="2 12">Belongs to the ATPase C chain family.</text>
</comment>
<evidence type="ECO:0000256" key="10">
    <source>
        <dbReference type="ARBA" id="ARBA00023136"/>
    </source>
</evidence>
<keyword evidence="12" id="KW-1003">Cell membrane</keyword>
<proteinExistence type="inferred from homology"/>
<evidence type="ECO:0000313" key="15">
    <source>
        <dbReference type="EMBL" id="TLG77100.1"/>
    </source>
</evidence>
<keyword evidence="10 12" id="KW-0472">Membrane</keyword>
<evidence type="ECO:0000256" key="12">
    <source>
        <dbReference type="HAMAP-Rule" id="MF_01396"/>
    </source>
</evidence>
<dbReference type="GO" id="GO:0008289">
    <property type="term" value="F:lipid binding"/>
    <property type="evidence" value="ECO:0007669"/>
    <property type="project" value="UniProtKB-KW"/>
</dbReference>
<dbReference type="InterPro" id="IPR000454">
    <property type="entry name" value="ATP_synth_F0_csu"/>
</dbReference>
<dbReference type="PROSITE" id="PS00605">
    <property type="entry name" value="ATPASE_C"/>
    <property type="match status" value="1"/>
</dbReference>
<evidence type="ECO:0000256" key="3">
    <source>
        <dbReference type="ARBA" id="ARBA00022448"/>
    </source>
</evidence>
<keyword evidence="6 12" id="KW-0375">Hydrogen ion transport</keyword>
<evidence type="ECO:0000256" key="11">
    <source>
        <dbReference type="ARBA" id="ARBA00023310"/>
    </source>
</evidence>
<evidence type="ECO:0000256" key="9">
    <source>
        <dbReference type="ARBA" id="ARBA00023121"/>
    </source>
</evidence>
<dbReference type="InterPro" id="IPR005953">
    <property type="entry name" value="ATP_synth_csu_bac/chlpt"/>
</dbReference>
<dbReference type="CDD" id="cd18184">
    <property type="entry name" value="ATP-synt_Fo_c_NaATPase"/>
    <property type="match status" value="1"/>
</dbReference>
<reference evidence="15 16" key="1">
    <citation type="submission" date="2019-05" db="EMBL/GenBank/DDBJ databases">
        <title>Culicoidintestinum kansasii gen. nov., sp. nov. from the gastrointestinal tract of the biting midge, Culicoides sonorensis.</title>
        <authorList>
            <person name="Neupane S."/>
            <person name="Ghosh A."/>
            <person name="Gunther S."/>
            <person name="Martin K."/>
            <person name="Zurek L."/>
        </authorList>
    </citation>
    <scope>NUCLEOTIDE SEQUENCE [LARGE SCALE GENOMIC DNA]</scope>
    <source>
        <strain evidence="15 16">CS-1</strain>
    </source>
</reference>
<evidence type="ECO:0000256" key="6">
    <source>
        <dbReference type="ARBA" id="ARBA00022781"/>
    </source>
</evidence>
<dbReference type="GO" id="GO:0005886">
    <property type="term" value="C:plasma membrane"/>
    <property type="evidence" value="ECO:0007669"/>
    <property type="project" value="UniProtKB-SubCell"/>
</dbReference>
<dbReference type="EMBL" id="VBWP01000001">
    <property type="protein sequence ID" value="TLG77099.1"/>
    <property type="molecule type" value="Genomic_DNA"/>
</dbReference>
<feature type="transmembrane region" description="Helical" evidence="12">
    <location>
        <begin position="66"/>
        <end position="85"/>
    </location>
</feature>
<keyword evidence="9 12" id="KW-0446">Lipid-binding</keyword>
<comment type="caution">
    <text evidence="15">The sequence shown here is derived from an EMBL/GenBank/DDBJ whole genome shotgun (WGS) entry which is preliminary data.</text>
</comment>
<dbReference type="NCBIfam" id="TIGR01260">
    <property type="entry name" value="ATP_synt_c"/>
    <property type="match status" value="1"/>
</dbReference>
<evidence type="ECO:0000256" key="8">
    <source>
        <dbReference type="ARBA" id="ARBA00023065"/>
    </source>
</evidence>
<dbReference type="Pfam" id="PF00137">
    <property type="entry name" value="ATP-synt_C"/>
    <property type="match status" value="1"/>
</dbReference>
<keyword evidence="3 12" id="KW-0813">Transport</keyword>
<accession>A0A5R8QHD4</accession>
<dbReference type="EMBL" id="VBWP01000001">
    <property type="protein sequence ID" value="TLG77100.1"/>
    <property type="molecule type" value="Genomic_DNA"/>
</dbReference>
<dbReference type="GO" id="GO:0033177">
    <property type="term" value="C:proton-transporting two-sector ATPase complex, proton-transporting domain"/>
    <property type="evidence" value="ECO:0007669"/>
    <property type="project" value="InterPro"/>
</dbReference>
<dbReference type="InterPro" id="IPR020537">
    <property type="entry name" value="ATP_synth_F0_csu_DDCD_BS"/>
</dbReference>
<dbReference type="RefSeq" id="WP_138189711.1">
    <property type="nucleotide sequence ID" value="NZ_VBWP01000001.1"/>
</dbReference>
<evidence type="ECO:0000259" key="13">
    <source>
        <dbReference type="Pfam" id="PF00137"/>
    </source>
</evidence>
<evidence type="ECO:0000256" key="4">
    <source>
        <dbReference type="ARBA" id="ARBA00022547"/>
    </source>
</evidence>
<dbReference type="Proteomes" id="UP000306912">
    <property type="component" value="Unassembled WGS sequence"/>
</dbReference>
<dbReference type="GO" id="GO:0046933">
    <property type="term" value="F:proton-transporting ATP synthase activity, rotational mechanism"/>
    <property type="evidence" value="ECO:0007669"/>
    <property type="project" value="UniProtKB-UniRule"/>
</dbReference>
<protein>
    <recommendedName>
        <fullName evidence="12">ATP synthase subunit c</fullName>
    </recommendedName>
    <alternativeName>
        <fullName evidence="12">ATP synthase F(0) sector subunit c</fullName>
    </alternativeName>
    <alternativeName>
        <fullName evidence="12">F-type ATPase subunit c</fullName>
        <shortName evidence="12">F-ATPase subunit c</shortName>
    </alternativeName>
    <alternativeName>
        <fullName evidence="12">Lipid-binding protein</fullName>
    </alternativeName>
</protein>
<dbReference type="OrthoDB" id="9810379at2"/>
<evidence type="ECO:0000256" key="5">
    <source>
        <dbReference type="ARBA" id="ARBA00022692"/>
    </source>
</evidence>
<comment type="function">
    <text evidence="12">F(1)F(0) ATP synthase produces ATP from ADP in the presence of a proton or sodium gradient. F-type ATPases consist of two structural domains, F(1) containing the extramembraneous catalytic core and F(0) containing the membrane proton channel, linked together by a central stalk and a peripheral stalk. During catalysis, ATP synthesis in the catalytic domain of F(1) is coupled via a rotary mechanism of the central stalk subunits to proton translocation.</text>
</comment>
<evidence type="ECO:0000256" key="1">
    <source>
        <dbReference type="ARBA" id="ARBA00004141"/>
    </source>
</evidence>
<keyword evidence="16" id="KW-1185">Reference proteome</keyword>